<dbReference type="EMBL" id="BAAAKJ010000310">
    <property type="protein sequence ID" value="GAA1406442.1"/>
    <property type="molecule type" value="Genomic_DNA"/>
</dbReference>
<evidence type="ECO:0000256" key="6">
    <source>
        <dbReference type="ARBA" id="ARBA00014007"/>
    </source>
</evidence>
<proteinExistence type="inferred from homology"/>
<comment type="subunit">
    <text evidence="4">Homodimer.</text>
</comment>
<evidence type="ECO:0000256" key="5">
    <source>
        <dbReference type="ARBA" id="ARBA00011959"/>
    </source>
</evidence>
<comment type="similarity">
    <text evidence="3">Belongs to the LacAB/RpiB family.</text>
</comment>
<dbReference type="InterPro" id="IPR003500">
    <property type="entry name" value="RpiB_LacA_LacB"/>
</dbReference>
<reference evidence="9 10" key="1">
    <citation type="journal article" date="2019" name="Int. J. Syst. Evol. Microbiol.">
        <title>The Global Catalogue of Microorganisms (GCM) 10K type strain sequencing project: providing services to taxonomists for standard genome sequencing and annotation.</title>
        <authorList>
            <consortium name="The Broad Institute Genomics Platform"/>
            <consortium name="The Broad Institute Genome Sequencing Center for Infectious Disease"/>
            <person name="Wu L."/>
            <person name="Ma J."/>
        </authorList>
    </citation>
    <scope>NUCLEOTIDE SEQUENCE [LARGE SCALE GENOMIC DNA]</scope>
    <source>
        <strain evidence="9 10">JCM 12393</strain>
    </source>
</reference>
<evidence type="ECO:0000256" key="4">
    <source>
        <dbReference type="ARBA" id="ARBA00011738"/>
    </source>
</evidence>
<dbReference type="NCBIfam" id="NF004051">
    <property type="entry name" value="PRK05571.1"/>
    <property type="match status" value="1"/>
</dbReference>
<dbReference type="Gene3D" id="3.40.1400.10">
    <property type="entry name" value="Sugar-phosphate isomerase, RpiB/LacA/LacB"/>
    <property type="match status" value="1"/>
</dbReference>
<dbReference type="SUPFAM" id="SSF89623">
    <property type="entry name" value="Ribose/Galactose isomerase RpiB/AlsB"/>
    <property type="match status" value="1"/>
</dbReference>
<dbReference type="NCBIfam" id="TIGR02133">
    <property type="entry name" value="RPI_actino"/>
    <property type="match status" value="1"/>
</dbReference>
<organism evidence="9 10">
    <name type="scientific">Kitasatospora putterlickiae</name>
    <dbReference type="NCBI Taxonomy" id="221725"/>
    <lineage>
        <taxon>Bacteria</taxon>
        <taxon>Bacillati</taxon>
        <taxon>Actinomycetota</taxon>
        <taxon>Actinomycetes</taxon>
        <taxon>Kitasatosporales</taxon>
        <taxon>Streptomycetaceae</taxon>
        <taxon>Kitasatospora</taxon>
    </lineage>
</organism>
<accession>A0ABN1YDT9</accession>
<dbReference type="InterPro" id="IPR036569">
    <property type="entry name" value="RpiB_LacA_LacB_sf"/>
</dbReference>
<dbReference type="GO" id="GO:0016853">
    <property type="term" value="F:isomerase activity"/>
    <property type="evidence" value="ECO:0007669"/>
    <property type="project" value="UniProtKB-KW"/>
</dbReference>
<dbReference type="InterPro" id="IPR011860">
    <property type="entry name" value="Rib-5-P_Isoase_Actino"/>
</dbReference>
<gene>
    <name evidence="9" type="ORF">GCM10009639_54280</name>
</gene>
<dbReference type="NCBIfam" id="TIGR00689">
    <property type="entry name" value="rpiB_lacA_lacB"/>
    <property type="match status" value="1"/>
</dbReference>
<dbReference type="PANTHER" id="PTHR30345">
    <property type="entry name" value="RIBOSE-5-PHOSPHATE ISOMERASE B"/>
    <property type="match status" value="1"/>
</dbReference>
<dbReference type="Proteomes" id="UP001499863">
    <property type="component" value="Unassembled WGS sequence"/>
</dbReference>
<protein>
    <recommendedName>
        <fullName evidence="6">Ribose-5-phosphate isomerase B</fullName>
        <ecNumber evidence="5">5.3.1.6</ecNumber>
    </recommendedName>
    <alternativeName>
        <fullName evidence="8">Phosphoriboisomerase B</fullName>
    </alternativeName>
</protein>
<name>A0ABN1YDT9_9ACTN</name>
<dbReference type="PANTHER" id="PTHR30345:SF0">
    <property type="entry name" value="DNA DAMAGE-REPAIR_TOLERATION PROTEIN DRT102"/>
    <property type="match status" value="1"/>
</dbReference>
<keyword evidence="10" id="KW-1185">Reference proteome</keyword>
<dbReference type="EC" id="5.3.1.6" evidence="5"/>
<evidence type="ECO:0000256" key="2">
    <source>
        <dbReference type="ARBA" id="ARBA00004988"/>
    </source>
</evidence>
<dbReference type="PIRSF" id="PIRSF005384">
    <property type="entry name" value="RpiB_LacA_B"/>
    <property type="match status" value="1"/>
</dbReference>
<comment type="pathway">
    <text evidence="2">Carbohydrate degradation; pentose phosphate pathway; D-ribose 5-phosphate from D-ribulose 5-phosphate (non-oxidative stage): step 1/1.</text>
</comment>
<dbReference type="Pfam" id="PF02502">
    <property type="entry name" value="LacAB_rpiB"/>
    <property type="match status" value="1"/>
</dbReference>
<evidence type="ECO:0000256" key="7">
    <source>
        <dbReference type="ARBA" id="ARBA00023235"/>
    </source>
</evidence>
<evidence type="ECO:0000313" key="9">
    <source>
        <dbReference type="EMBL" id="GAA1406442.1"/>
    </source>
</evidence>
<sequence>MGMRVYLGSDHAGYELKNHLVEWLKEAGHEPVDCGPHIYDALDDYPPFCLRAAERTASDPQALGIVIGGSGNGEAIAANKVKGVRAALAWSEQTAALGREHNNANVISIGGRMHTEEEATKFVEVFLNTPYSGDERHTRRIDMLSVYETTGELPPIPAHHPQQEG</sequence>
<comment type="catalytic activity">
    <reaction evidence="1">
        <text>aldehydo-D-ribose 5-phosphate = D-ribulose 5-phosphate</text>
        <dbReference type="Rhea" id="RHEA:14657"/>
        <dbReference type="ChEBI" id="CHEBI:58121"/>
        <dbReference type="ChEBI" id="CHEBI:58273"/>
        <dbReference type="EC" id="5.3.1.6"/>
    </reaction>
</comment>
<evidence type="ECO:0000256" key="3">
    <source>
        <dbReference type="ARBA" id="ARBA00008754"/>
    </source>
</evidence>
<keyword evidence="7 9" id="KW-0413">Isomerase</keyword>
<evidence type="ECO:0000256" key="1">
    <source>
        <dbReference type="ARBA" id="ARBA00001713"/>
    </source>
</evidence>
<evidence type="ECO:0000313" key="10">
    <source>
        <dbReference type="Proteomes" id="UP001499863"/>
    </source>
</evidence>
<comment type="caution">
    <text evidence="9">The sequence shown here is derived from an EMBL/GenBank/DDBJ whole genome shotgun (WGS) entry which is preliminary data.</text>
</comment>
<evidence type="ECO:0000256" key="8">
    <source>
        <dbReference type="ARBA" id="ARBA00032117"/>
    </source>
</evidence>